<name>A0A834ZQX6_TETSI</name>
<evidence type="ECO:0000256" key="6">
    <source>
        <dbReference type="SAM" id="MobiDB-lite"/>
    </source>
</evidence>
<protein>
    <recommendedName>
        <fullName evidence="7">Zinc finger PHD-type domain-containing protein</fullName>
    </recommendedName>
</protein>
<feature type="region of interest" description="Disordered" evidence="6">
    <location>
        <begin position="1061"/>
        <end position="1190"/>
    </location>
</feature>
<dbReference type="OMA" id="MQMLHPT"/>
<evidence type="ECO:0000313" key="8">
    <source>
        <dbReference type="EMBL" id="KAF8412059.1"/>
    </source>
</evidence>
<feature type="compositionally biased region" description="Polar residues" evidence="6">
    <location>
        <begin position="852"/>
        <end position="882"/>
    </location>
</feature>
<feature type="compositionally biased region" description="Polar residues" evidence="6">
    <location>
        <begin position="639"/>
        <end position="653"/>
    </location>
</feature>
<evidence type="ECO:0000256" key="2">
    <source>
        <dbReference type="ARBA" id="ARBA00022723"/>
    </source>
</evidence>
<feature type="compositionally biased region" description="Polar residues" evidence="6">
    <location>
        <begin position="797"/>
        <end position="810"/>
    </location>
</feature>
<evidence type="ECO:0000256" key="3">
    <source>
        <dbReference type="ARBA" id="ARBA00022771"/>
    </source>
</evidence>
<feature type="compositionally biased region" description="Acidic residues" evidence="6">
    <location>
        <begin position="1156"/>
        <end position="1167"/>
    </location>
</feature>
<feature type="compositionally biased region" description="Basic and acidic residues" evidence="6">
    <location>
        <begin position="1090"/>
        <end position="1112"/>
    </location>
</feature>
<dbReference type="AlphaFoldDB" id="A0A834ZQX6"/>
<comment type="caution">
    <text evidence="8">The sequence shown here is derived from an EMBL/GenBank/DDBJ whole genome shotgun (WGS) entry which is preliminary data.</text>
</comment>
<evidence type="ECO:0000256" key="4">
    <source>
        <dbReference type="ARBA" id="ARBA00022833"/>
    </source>
</evidence>
<reference evidence="8 9" key="1">
    <citation type="submission" date="2020-04" db="EMBL/GenBank/DDBJ databases">
        <title>Plant Genome Project.</title>
        <authorList>
            <person name="Zhang R.-G."/>
        </authorList>
    </citation>
    <scope>NUCLEOTIDE SEQUENCE [LARGE SCALE GENOMIC DNA]</scope>
    <source>
        <strain evidence="8">YNK0</strain>
        <tissue evidence="8">Leaf</tissue>
    </source>
</reference>
<evidence type="ECO:0000259" key="7">
    <source>
        <dbReference type="SMART" id="SM00249"/>
    </source>
</evidence>
<organism evidence="8 9">
    <name type="scientific">Tetracentron sinense</name>
    <name type="common">Spur-leaf</name>
    <dbReference type="NCBI Taxonomy" id="13715"/>
    <lineage>
        <taxon>Eukaryota</taxon>
        <taxon>Viridiplantae</taxon>
        <taxon>Streptophyta</taxon>
        <taxon>Embryophyta</taxon>
        <taxon>Tracheophyta</taxon>
        <taxon>Spermatophyta</taxon>
        <taxon>Magnoliopsida</taxon>
        <taxon>Trochodendrales</taxon>
        <taxon>Trochodendraceae</taxon>
        <taxon>Tetracentron</taxon>
    </lineage>
</organism>
<dbReference type="Gene3D" id="3.30.40.10">
    <property type="entry name" value="Zinc/RING finger domain, C3HC4 (zinc finger)"/>
    <property type="match status" value="1"/>
</dbReference>
<dbReference type="InterPro" id="IPR056065">
    <property type="entry name" value="DUF7648"/>
</dbReference>
<dbReference type="InterPro" id="IPR019786">
    <property type="entry name" value="Zinc_finger_PHD-type_CS"/>
</dbReference>
<feature type="region of interest" description="Disordered" evidence="6">
    <location>
        <begin position="842"/>
        <end position="946"/>
    </location>
</feature>
<keyword evidence="5" id="KW-0539">Nucleus</keyword>
<evidence type="ECO:0000256" key="5">
    <source>
        <dbReference type="ARBA" id="ARBA00023242"/>
    </source>
</evidence>
<keyword evidence="3" id="KW-0863">Zinc-finger</keyword>
<feature type="compositionally biased region" description="Basic and acidic residues" evidence="6">
    <location>
        <begin position="888"/>
        <end position="910"/>
    </location>
</feature>
<feature type="compositionally biased region" description="Basic and acidic residues" evidence="6">
    <location>
        <begin position="278"/>
        <end position="293"/>
    </location>
</feature>
<dbReference type="PANTHER" id="PTHR14571:SF9">
    <property type="entry name" value="HISTONE-LYSINE N-METHYLTRANSFERASE SET-26-RELATED"/>
    <property type="match status" value="1"/>
</dbReference>
<dbReference type="InterPro" id="IPR001965">
    <property type="entry name" value="Znf_PHD"/>
</dbReference>
<dbReference type="SUPFAM" id="SSF57903">
    <property type="entry name" value="FYVE/PHD zinc finger"/>
    <property type="match status" value="1"/>
</dbReference>
<dbReference type="EMBL" id="JABCRI010000001">
    <property type="protein sequence ID" value="KAF8412059.1"/>
    <property type="molecule type" value="Genomic_DNA"/>
</dbReference>
<feature type="compositionally biased region" description="Polar residues" evidence="6">
    <location>
        <begin position="764"/>
        <end position="789"/>
    </location>
</feature>
<evidence type="ECO:0000313" key="9">
    <source>
        <dbReference type="Proteomes" id="UP000655225"/>
    </source>
</evidence>
<gene>
    <name evidence="8" type="ORF">HHK36_000012</name>
</gene>
<dbReference type="PROSITE" id="PS01359">
    <property type="entry name" value="ZF_PHD_1"/>
    <property type="match status" value="1"/>
</dbReference>
<dbReference type="GO" id="GO:0008270">
    <property type="term" value="F:zinc ion binding"/>
    <property type="evidence" value="ECO:0007669"/>
    <property type="project" value="UniProtKB-KW"/>
</dbReference>
<accession>A0A834ZQX6</accession>
<dbReference type="InterPro" id="IPR011011">
    <property type="entry name" value="Znf_FYVE_PHD"/>
</dbReference>
<feature type="region of interest" description="Disordered" evidence="6">
    <location>
        <begin position="639"/>
        <end position="668"/>
    </location>
</feature>
<feature type="region of interest" description="Disordered" evidence="6">
    <location>
        <begin position="250"/>
        <end position="293"/>
    </location>
</feature>
<comment type="subcellular location">
    <subcellularLocation>
        <location evidence="1">Nucleus</location>
    </subcellularLocation>
</comment>
<dbReference type="InterPro" id="IPR013083">
    <property type="entry name" value="Znf_RING/FYVE/PHD"/>
</dbReference>
<feature type="compositionally biased region" description="Basic and acidic residues" evidence="6">
    <location>
        <begin position="600"/>
        <end position="612"/>
    </location>
</feature>
<keyword evidence="9" id="KW-1185">Reference proteome</keyword>
<dbReference type="Pfam" id="PF24659">
    <property type="entry name" value="DUF7648"/>
    <property type="match status" value="1"/>
</dbReference>
<dbReference type="SMART" id="SM00249">
    <property type="entry name" value="PHD"/>
    <property type="match status" value="1"/>
</dbReference>
<feature type="compositionally biased region" description="Basic residues" evidence="6">
    <location>
        <begin position="1113"/>
        <end position="1123"/>
    </location>
</feature>
<keyword evidence="2" id="KW-0479">Metal-binding</keyword>
<dbReference type="GO" id="GO:0005634">
    <property type="term" value="C:nucleus"/>
    <property type="evidence" value="ECO:0007669"/>
    <property type="project" value="UniProtKB-SubCell"/>
</dbReference>
<evidence type="ECO:0000256" key="1">
    <source>
        <dbReference type="ARBA" id="ARBA00004123"/>
    </source>
</evidence>
<dbReference type="PANTHER" id="PTHR14571">
    <property type="entry name" value="HISTONE-LYSINE N-METHYLTRANSFERASE SET-26-RELATED"/>
    <property type="match status" value="1"/>
</dbReference>
<dbReference type="OrthoDB" id="79252at2759"/>
<keyword evidence="4" id="KW-0862">Zinc</keyword>
<dbReference type="Proteomes" id="UP000655225">
    <property type="component" value="Unassembled WGS sequence"/>
</dbReference>
<feature type="domain" description="Zinc finger PHD-type" evidence="7">
    <location>
        <begin position="25"/>
        <end position="68"/>
    </location>
</feature>
<feature type="region of interest" description="Disordered" evidence="6">
    <location>
        <begin position="582"/>
        <end position="622"/>
    </location>
</feature>
<sequence>MKGRSHRLPRSDPPDDWGDGSWTVDCVCGVNFDDGEEMVNCDECGVWVHTRCSRFVKGETSFACDKCKSKKNRNDSEETEVAQLLVELPTKTMKMENPNSSSAPFRPPFRLWTDMPIEERVHVQGVPGGDPSLFQGLSKVFTPQLWKCTGYVPQKFNFQHREFPCWEEKREVDAKVEGEHENPVDRGAGVLFSLSKDIVPAITVDNFVGLRGSVEGDVCGREPFPEEMKREGEHINVGFVQNDLKKERNQLRPFGVRSAKRNKEDLGGSKDRRAKKARSVDKETDDKKRDSTPAVDAKKFEFHEDGVLKVFKTDFQHTKNEDRRDTMLPDPVSDVCLEATNDIDNTKNILSSKAHPSEGSSYGASRAIFPFETVVKEDKVDHRVPTRTVSSPKIGVAAIPLSEPNDVGSIPIKKEDVNAAVDGLEHLDDENHDRGSPNGGSSNIVVDTQKLKLPTGDQMGAAPELRDNKNFHDSNDAVYLSSVQPSMNLKMEADDDHSGGDLYFPSSPLSDVKLDDIKHLAQHPVRSADAQSSENLQVNGTAVSSFLPSGRQAQDVEKELETVSDHHTNENAELCGEPCRLKQESEGSTGPLTVQEGFSEPEHVSKNAEEPPKIGGTNPSPPALLGQCKVVVGIGKSSSTSSTVVAPQSSLTGSCKPPSTPASASTQRPIHMTKQRVKVNSYADFKKDHATNDVVRDKVIHEVLRKTIKEHPKASANSMLKASQTSRISHTTVFKRTLPDSNEQLLYPYSKASAAQNAAVYSGSGESASSLQPKSASHVQNKTTASGLSQKGEKFNRSSSQLSSKVNHSQLMHPPAPVISSAALSDEELALLLHQELNSSPRVPRVPRVRHASSTPQLASPTASSMLIKCTPNSGGKDQISGSRRKGKENTSKDGSRSSREPIDESKKMDGVPSSPDLRRQDSLCTADGSTKREADNESSEVVHSAKKNLSLVSTTTTNSGLHSSTEINDQNLSSILNSQRNISDDDADTIVGPAPRTLPGLIDEIMSKGRRMTYEELCNAVRPHWHTLRKHNGERYAYSSHSQAVLDCLRNRNEWAQLVDRGPKTNASRKRRKLDAEPPIAESEENEYDKDKTSKEVEVKSVESSREDFPKGKRKARKRRRLALQGRGIKDVRKRQKADALTDDDLGTISHSSDEDTEITFSEDESQGGRMCPMGSEASTSTDELETML</sequence>
<feature type="compositionally biased region" description="Basic and acidic residues" evidence="6">
    <location>
        <begin position="261"/>
        <end position="271"/>
    </location>
</feature>
<feature type="region of interest" description="Disordered" evidence="6">
    <location>
        <begin position="764"/>
        <end position="813"/>
    </location>
</feature>
<proteinExistence type="predicted"/>